<accession>A0A1J5SGG9</accession>
<reference evidence="2" key="1">
    <citation type="submission" date="2016-10" db="EMBL/GenBank/DDBJ databases">
        <title>Sequence of Gallionella enrichment culture.</title>
        <authorList>
            <person name="Poehlein A."/>
            <person name="Muehling M."/>
            <person name="Daniel R."/>
        </authorList>
    </citation>
    <scope>NUCLEOTIDE SEQUENCE</scope>
</reference>
<dbReference type="InterPro" id="IPR006148">
    <property type="entry name" value="Glc/Gal-6P_isomerase"/>
</dbReference>
<dbReference type="InterPro" id="IPR003737">
    <property type="entry name" value="GlcNAc_PI_deacetylase-related"/>
</dbReference>
<dbReference type="Gene3D" id="3.40.50.1360">
    <property type="match status" value="1"/>
</dbReference>
<dbReference type="GO" id="GO:0006044">
    <property type="term" value="P:N-acetylglucosamine metabolic process"/>
    <property type="evidence" value="ECO:0007669"/>
    <property type="project" value="InterPro"/>
</dbReference>
<keyword evidence="2" id="KW-0378">Hydrolase</keyword>
<dbReference type="GO" id="GO:0005975">
    <property type="term" value="P:carbohydrate metabolic process"/>
    <property type="evidence" value="ECO:0007669"/>
    <property type="project" value="InterPro"/>
</dbReference>
<dbReference type="SUPFAM" id="SSF100950">
    <property type="entry name" value="NagB/RpiA/CoA transferase-like"/>
    <property type="match status" value="1"/>
</dbReference>
<comment type="caution">
    <text evidence="2">The sequence shown here is derived from an EMBL/GenBank/DDBJ whole genome shotgun (WGS) entry which is preliminary data.</text>
</comment>
<dbReference type="PANTHER" id="PTHR42892:SF1">
    <property type="entry name" value="GLUCOSAMINE-6-PHOSPHATE ISOMERASE"/>
    <property type="match status" value="1"/>
</dbReference>
<dbReference type="InterPro" id="IPR024078">
    <property type="entry name" value="LmbE-like_dom_sf"/>
</dbReference>
<dbReference type="EC" id="3.5.99.6" evidence="2"/>
<dbReference type="InterPro" id="IPR004547">
    <property type="entry name" value="Glucosamine6P_isomerase"/>
</dbReference>
<proteinExistence type="predicted"/>
<evidence type="ECO:0000313" key="2">
    <source>
        <dbReference type="EMBL" id="OIR07474.1"/>
    </source>
</evidence>
<dbReference type="InterPro" id="IPR037171">
    <property type="entry name" value="NagB/RpiA_transferase-like"/>
</dbReference>
<dbReference type="Gene3D" id="3.40.50.10320">
    <property type="entry name" value="LmbE-like"/>
    <property type="match status" value="1"/>
</dbReference>
<dbReference type="EMBL" id="MLJW01000037">
    <property type="protein sequence ID" value="OIR07474.1"/>
    <property type="molecule type" value="Genomic_DNA"/>
</dbReference>
<protein>
    <submittedName>
        <fullName evidence="2">Glucosamine-6-phosphate deaminase 1</fullName>
        <ecNumber evidence="2">3.5.99.6</ecNumber>
    </submittedName>
</protein>
<dbReference type="AlphaFoldDB" id="A0A1J5SGG9"/>
<organism evidence="2">
    <name type="scientific">mine drainage metagenome</name>
    <dbReference type="NCBI Taxonomy" id="410659"/>
    <lineage>
        <taxon>unclassified sequences</taxon>
        <taxon>metagenomes</taxon>
        <taxon>ecological metagenomes</taxon>
    </lineage>
</organism>
<feature type="domain" description="Glucosamine/galactosamine-6-phosphate isomerase" evidence="1">
    <location>
        <begin position="22"/>
        <end position="246"/>
    </location>
</feature>
<dbReference type="Pfam" id="PF02585">
    <property type="entry name" value="PIG-L"/>
    <property type="match status" value="1"/>
</dbReference>
<name>A0A1J5SGG9_9ZZZZ</name>
<sequence length="655" mass="73029">MTATEPLTPSRFEHVPLTVFRDSVEASRAVAAEIAALIRERQAQSRRAVLGLATGSTPLSLYAELIRLHREEGLSFRNVVTFNLDEYCGLSADHPQSYNQFMRVHLFEHVDIPEDATHIPDGTRPSHEIDAMARAYEEAIHAAGGIDFQILGIGRTGHIGFNEPGSARRSRTRLVALDALTRRDAAGDFGGEEHTPSYAVTMGVRTILEARRVVLMAWGEHKAEVVRQAVEGAVTAQLPASFLQEHDACRFVLDANAAGALTRYRTPWLLGPLDDQGLEWDERMTRRAILWLSNKTGKAILKLTDDDYNEAGLQDLLRVYGSAYEANLAGFYQMQHTITGWPGGRDPARTKPGDAPVRPLRASSAGVFPKRVLVLSPHPDDDVISMGGTLCRLVEHGHEVHVAYQVSGSNAVSDESLWRALLFARDAGFSTPEAARRIDEALASFSSTGVLAASADQERWKGLIRRHEALAAARECGVPAGRLHFLDLPFYRSALPRRRQLGAEDIARMVRLLEEIQPHLIFAAGDLDDPHGTHRLCLRALAEALKASAGQPWVGETELWLYRGAWAEWAADEIDMAVPLSPQEVLRRRRAIFRHETQKDQALFLGDDRREFWQRTEDRSRRLAERYNAIGLAEYEAIEAFKRYSPEAFLQLTPL</sequence>
<dbReference type="CDD" id="cd01399">
    <property type="entry name" value="GlcN6P_deaminase"/>
    <property type="match status" value="1"/>
</dbReference>
<dbReference type="GO" id="GO:0004342">
    <property type="term" value="F:glucosamine-6-phosphate deaminase activity"/>
    <property type="evidence" value="ECO:0007669"/>
    <property type="project" value="UniProtKB-EC"/>
</dbReference>
<evidence type="ECO:0000259" key="1">
    <source>
        <dbReference type="Pfam" id="PF01182"/>
    </source>
</evidence>
<dbReference type="NCBIfam" id="NF002557">
    <property type="entry name" value="PRK02122.1"/>
    <property type="match status" value="1"/>
</dbReference>
<dbReference type="PANTHER" id="PTHR42892">
    <property type="entry name" value="GLUCOSAMINE-6-PHOSPHATE DEAMINASE-LIKE PROTEIN BT_0258-RELATED"/>
    <property type="match status" value="1"/>
</dbReference>
<dbReference type="Pfam" id="PF01182">
    <property type="entry name" value="Glucosamine_iso"/>
    <property type="match status" value="1"/>
</dbReference>
<dbReference type="NCBIfam" id="TIGR00502">
    <property type="entry name" value="nagB"/>
    <property type="match status" value="1"/>
</dbReference>
<dbReference type="InterPro" id="IPR052960">
    <property type="entry name" value="GlcN6P_deaminase-like"/>
</dbReference>
<dbReference type="SUPFAM" id="SSF102588">
    <property type="entry name" value="LmbE-like"/>
    <property type="match status" value="1"/>
</dbReference>
<gene>
    <name evidence="2" type="primary">nagB_1</name>
    <name evidence="2" type="ORF">GALL_104330</name>
</gene>